<evidence type="ECO:0000313" key="6">
    <source>
        <dbReference type="EMBL" id="AKC69909.1"/>
    </source>
</evidence>
<gene>
    <name evidence="6" type="ORF">MB84_11105</name>
</gene>
<dbReference type="HOGENOM" id="CLU_017779_4_1_4"/>
<evidence type="ECO:0000259" key="5">
    <source>
        <dbReference type="PROSITE" id="PS51387"/>
    </source>
</evidence>
<dbReference type="InterPro" id="IPR016169">
    <property type="entry name" value="FAD-bd_PCMH_sub2"/>
</dbReference>
<dbReference type="InterPro" id="IPR051264">
    <property type="entry name" value="FAD-oxidored/transferase_4"/>
</dbReference>
<comment type="similarity">
    <text evidence="2">Belongs to the FAD-binding oxidoreductase/transferase type 4 family.</text>
</comment>
<evidence type="ECO:0000256" key="2">
    <source>
        <dbReference type="ARBA" id="ARBA00008000"/>
    </source>
</evidence>
<dbReference type="GO" id="GO:0003824">
    <property type="term" value="F:catalytic activity"/>
    <property type="evidence" value="ECO:0007669"/>
    <property type="project" value="InterPro"/>
</dbReference>
<dbReference type="InterPro" id="IPR016166">
    <property type="entry name" value="FAD-bd_PCMH"/>
</dbReference>
<comment type="cofactor">
    <cofactor evidence="1">
        <name>FAD</name>
        <dbReference type="ChEBI" id="CHEBI:57692"/>
    </cofactor>
</comment>
<keyword evidence="7" id="KW-1185">Reference proteome</keyword>
<dbReference type="Pfam" id="PF01565">
    <property type="entry name" value="FAD_binding_4"/>
    <property type="match status" value="1"/>
</dbReference>
<dbReference type="InterPro" id="IPR016167">
    <property type="entry name" value="FAD-bd_PCMH_sub1"/>
</dbReference>
<dbReference type="PANTHER" id="PTHR43716">
    <property type="entry name" value="D-2-HYDROXYGLUTARATE DEHYDROGENASE, MITOCHONDRIAL"/>
    <property type="match status" value="1"/>
</dbReference>
<evidence type="ECO:0000313" key="7">
    <source>
        <dbReference type="Proteomes" id="UP000035050"/>
    </source>
</evidence>
<organism evidence="6 7">
    <name type="scientific">Pandoraea oxalativorans</name>
    <dbReference type="NCBI Taxonomy" id="573737"/>
    <lineage>
        <taxon>Bacteria</taxon>
        <taxon>Pseudomonadati</taxon>
        <taxon>Pseudomonadota</taxon>
        <taxon>Betaproteobacteria</taxon>
        <taxon>Burkholderiales</taxon>
        <taxon>Burkholderiaceae</taxon>
        <taxon>Pandoraea</taxon>
    </lineage>
</organism>
<feature type="domain" description="FAD-binding PCMH-type" evidence="5">
    <location>
        <begin position="45"/>
        <end position="227"/>
    </location>
</feature>
<dbReference type="GO" id="GO:0071949">
    <property type="term" value="F:FAD binding"/>
    <property type="evidence" value="ECO:0007669"/>
    <property type="project" value="InterPro"/>
</dbReference>
<dbReference type="RefSeq" id="WP_046291177.1">
    <property type="nucleotide sequence ID" value="NZ_CP011253.3"/>
</dbReference>
<dbReference type="Proteomes" id="UP000035050">
    <property type="component" value="Chromosome"/>
</dbReference>
<sequence>MNHAVTQETLLTPLLTRLQDALGADAVLTSESDTAGHTEDWRGRYRGEALCVVLPSSTEQVSDIVKLCAAAGVSILPQGGNTSLCGGAVPPGNGPAPVILNLARMRHIRQIDAANGSMVVEAGCILKTVQDAAADVGRLYPVSLGAEGSCQIGGTLSTNAGGTSVLRYGNTRENVLGLEVVLADGTIWDGLRALRKDNTGIDLKHLFIGAEGTLGIVTAAALKLHPLPTNHSLAWFAPRDPAAAQKILGMFQNACGSRLSAFEIMNRHQLDLVLANVPNRRNPLTAAHAWHVLVELGDTRDAEGLEAVLTETLGEAIEQGLVEDAVIAANETQRADLWEVRHSVSEANKKAAIGLTTDCAVPVSSVPEFIDASTRAVHAIVPGLDIAIVGHMGDGNVHFIPMFSFDAWAALADSAAMGDAMRAAVNDVAARLSGTFSAEHGVGQTGLPLMQRYKAPAELALMRTVKAALDPNQLFNPGRLVP</sequence>
<dbReference type="InterPro" id="IPR016164">
    <property type="entry name" value="FAD-linked_Oxase-like_C"/>
</dbReference>
<dbReference type="InterPro" id="IPR006094">
    <property type="entry name" value="Oxid_FAD_bind_N"/>
</dbReference>
<dbReference type="OrthoDB" id="8522822at2"/>
<dbReference type="PANTHER" id="PTHR43716:SF2">
    <property type="entry name" value="BLL6224 PROTEIN"/>
    <property type="match status" value="1"/>
</dbReference>
<dbReference type="InterPro" id="IPR004113">
    <property type="entry name" value="FAD-bd_oxidored_4_C"/>
</dbReference>
<dbReference type="Gene3D" id="1.10.45.10">
    <property type="entry name" value="Vanillyl-alcohol Oxidase, Chain A, domain 4"/>
    <property type="match status" value="1"/>
</dbReference>
<dbReference type="InterPro" id="IPR036318">
    <property type="entry name" value="FAD-bd_PCMH-like_sf"/>
</dbReference>
<proteinExistence type="inferred from homology"/>
<name>A0A0E3U6C0_9BURK</name>
<dbReference type="Gene3D" id="3.30.465.10">
    <property type="match status" value="1"/>
</dbReference>
<dbReference type="EMBL" id="CP011253">
    <property type="protein sequence ID" value="AKC69909.1"/>
    <property type="molecule type" value="Genomic_DNA"/>
</dbReference>
<dbReference type="PROSITE" id="PS51387">
    <property type="entry name" value="FAD_PCMH"/>
    <property type="match status" value="1"/>
</dbReference>
<keyword evidence="3" id="KW-0285">Flavoprotein</keyword>
<dbReference type="GO" id="GO:0022904">
    <property type="term" value="P:respiratory electron transport chain"/>
    <property type="evidence" value="ECO:0007669"/>
    <property type="project" value="TreeGrafter"/>
</dbReference>
<evidence type="ECO:0000256" key="3">
    <source>
        <dbReference type="ARBA" id="ARBA00022630"/>
    </source>
</evidence>
<protein>
    <submittedName>
        <fullName evidence="6">Hydroxyacid dehydrogenase</fullName>
    </submittedName>
</protein>
<dbReference type="Gene3D" id="3.30.70.2740">
    <property type="match status" value="1"/>
</dbReference>
<dbReference type="FunFam" id="1.10.45.10:FF:000001">
    <property type="entry name" value="D-lactate dehydrogenase mitochondrial"/>
    <property type="match status" value="1"/>
</dbReference>
<dbReference type="InterPro" id="IPR016171">
    <property type="entry name" value="Vanillyl_alc_oxidase_C-sub2"/>
</dbReference>
<dbReference type="KEGG" id="pox:MB84_11105"/>
<dbReference type="Pfam" id="PF02913">
    <property type="entry name" value="FAD-oxidase_C"/>
    <property type="match status" value="1"/>
</dbReference>
<accession>A0A0E3U6C0</accession>
<dbReference type="SUPFAM" id="SSF56176">
    <property type="entry name" value="FAD-binding/transporter-associated domain-like"/>
    <property type="match status" value="1"/>
</dbReference>
<keyword evidence="4" id="KW-0274">FAD</keyword>
<dbReference type="AlphaFoldDB" id="A0A0E3U6C0"/>
<dbReference type="Gene3D" id="3.30.43.10">
    <property type="entry name" value="Uridine Diphospho-n-acetylenolpyruvylglucosamine Reductase, domain 2"/>
    <property type="match status" value="1"/>
</dbReference>
<dbReference type="Gene3D" id="3.30.70.2190">
    <property type="match status" value="1"/>
</dbReference>
<evidence type="ECO:0000256" key="4">
    <source>
        <dbReference type="ARBA" id="ARBA00022827"/>
    </source>
</evidence>
<dbReference type="PATRIC" id="fig|573737.6.peg.3091"/>
<evidence type="ECO:0000256" key="1">
    <source>
        <dbReference type="ARBA" id="ARBA00001974"/>
    </source>
</evidence>
<reference evidence="6" key="1">
    <citation type="submission" date="2016-06" db="EMBL/GenBank/DDBJ databases">
        <title>Pandoraea oxalativorans DSM 23570 Genome Sequencing.</title>
        <authorList>
            <person name="Ee R."/>
            <person name="Lim Y.-L."/>
            <person name="Yong D."/>
            <person name="Yin W.-F."/>
            <person name="Chan K.-G."/>
        </authorList>
    </citation>
    <scope>NUCLEOTIDE SEQUENCE</scope>
    <source>
        <strain evidence="6">DSM 23570</strain>
    </source>
</reference>
<dbReference type="SUPFAM" id="SSF55103">
    <property type="entry name" value="FAD-linked oxidases, C-terminal domain"/>
    <property type="match status" value="1"/>
</dbReference>